<dbReference type="NCBIfam" id="TIGR01494">
    <property type="entry name" value="ATPase_P-type"/>
    <property type="match status" value="4"/>
</dbReference>
<feature type="transmembrane region" description="Helical" evidence="15">
    <location>
        <begin position="270"/>
        <end position="296"/>
    </location>
</feature>
<feature type="transmembrane region" description="Helical" evidence="15">
    <location>
        <begin position="56"/>
        <end position="74"/>
    </location>
</feature>
<evidence type="ECO:0000256" key="5">
    <source>
        <dbReference type="ARBA" id="ARBA00022553"/>
    </source>
</evidence>
<evidence type="ECO:0000256" key="14">
    <source>
        <dbReference type="ARBA" id="ARBA00048694"/>
    </source>
</evidence>
<evidence type="ECO:0000256" key="2">
    <source>
        <dbReference type="ARBA" id="ARBA00005675"/>
    </source>
</evidence>
<dbReference type="FunFam" id="1.20.1110.10:FF:000065">
    <property type="entry name" value="Sarcoplasmic/endoplasmic reticulum calcium ATPase 1"/>
    <property type="match status" value="1"/>
</dbReference>
<feature type="transmembrane region" description="Helical" evidence="15">
    <location>
        <begin position="791"/>
        <end position="811"/>
    </location>
</feature>
<dbReference type="FunFam" id="3.40.50.1000:FF:000028">
    <property type="entry name" value="Calcium-transporting P-type ATPase, putative"/>
    <property type="match status" value="1"/>
</dbReference>
<dbReference type="PRINTS" id="PR00119">
    <property type="entry name" value="CATATPASE"/>
</dbReference>
<keyword evidence="3" id="KW-0813">Transport</keyword>
<dbReference type="InterPro" id="IPR044492">
    <property type="entry name" value="P_typ_ATPase_HD_dom"/>
</dbReference>
<feature type="transmembrane region" description="Helical" evidence="15">
    <location>
        <begin position="755"/>
        <end position="779"/>
    </location>
</feature>
<keyword evidence="4" id="KW-1003">Cell membrane</keyword>
<dbReference type="Gene3D" id="2.70.150.10">
    <property type="entry name" value="Calcium-transporting ATPase, cytoplasmic transduction domain A"/>
    <property type="match status" value="1"/>
</dbReference>
<gene>
    <name evidence="17" type="ORF">AB4Y30_06960</name>
</gene>
<dbReference type="InterPro" id="IPR008250">
    <property type="entry name" value="ATPase_P-typ_transduc_dom_A_sf"/>
</dbReference>
<dbReference type="SFLD" id="SFLDF00027">
    <property type="entry name" value="p-type_atpase"/>
    <property type="match status" value="1"/>
</dbReference>
<keyword evidence="10" id="KW-1278">Translocase</keyword>
<evidence type="ECO:0000256" key="15">
    <source>
        <dbReference type="SAM" id="Phobius"/>
    </source>
</evidence>
<comment type="similarity">
    <text evidence="2">Belongs to the cation transport ATPase (P-type) (TC 3.A.3) family. Type IIA subfamily.</text>
</comment>
<dbReference type="GO" id="GO:1902600">
    <property type="term" value="P:proton transmembrane transport"/>
    <property type="evidence" value="ECO:0007669"/>
    <property type="project" value="TreeGrafter"/>
</dbReference>
<dbReference type="InterPro" id="IPR004014">
    <property type="entry name" value="ATPase_P-typ_cation-transptr_N"/>
</dbReference>
<accession>A0AB39HNY4</accession>
<dbReference type="GO" id="GO:0005391">
    <property type="term" value="F:P-type sodium:potassium-exchanging transporter activity"/>
    <property type="evidence" value="ECO:0007669"/>
    <property type="project" value="TreeGrafter"/>
</dbReference>
<dbReference type="InterPro" id="IPR023299">
    <property type="entry name" value="ATPase_P-typ_cyto_dom_N"/>
</dbReference>
<evidence type="ECO:0000256" key="3">
    <source>
        <dbReference type="ARBA" id="ARBA00022448"/>
    </source>
</evidence>
<dbReference type="Pfam" id="PF00690">
    <property type="entry name" value="Cation_ATPase_N"/>
    <property type="match status" value="1"/>
</dbReference>
<dbReference type="Pfam" id="PF00689">
    <property type="entry name" value="Cation_ATPase_C"/>
    <property type="match status" value="1"/>
</dbReference>
<organism evidence="17">
    <name type="scientific">Ornithinibacillus sp. 4-3</name>
    <dbReference type="NCBI Taxonomy" id="3231488"/>
    <lineage>
        <taxon>Bacteria</taxon>
        <taxon>Bacillati</taxon>
        <taxon>Bacillota</taxon>
        <taxon>Bacilli</taxon>
        <taxon>Bacillales</taxon>
        <taxon>Bacillaceae</taxon>
        <taxon>Ornithinibacillus</taxon>
    </lineage>
</organism>
<dbReference type="GO" id="GO:0016887">
    <property type="term" value="F:ATP hydrolysis activity"/>
    <property type="evidence" value="ECO:0007669"/>
    <property type="project" value="InterPro"/>
</dbReference>
<dbReference type="SUPFAM" id="SSF56784">
    <property type="entry name" value="HAD-like"/>
    <property type="match status" value="1"/>
</dbReference>
<evidence type="ECO:0000313" key="17">
    <source>
        <dbReference type="EMBL" id="XDK34081.1"/>
    </source>
</evidence>
<evidence type="ECO:0000256" key="9">
    <source>
        <dbReference type="ARBA" id="ARBA00022842"/>
    </source>
</evidence>
<evidence type="ECO:0000256" key="11">
    <source>
        <dbReference type="ARBA" id="ARBA00022989"/>
    </source>
</evidence>
<feature type="transmembrane region" description="Helical" evidence="15">
    <location>
        <begin position="687"/>
        <end position="708"/>
    </location>
</feature>
<dbReference type="SMART" id="SM00831">
    <property type="entry name" value="Cation_ATPase_N"/>
    <property type="match status" value="1"/>
</dbReference>
<dbReference type="PANTHER" id="PTHR43294:SF21">
    <property type="entry name" value="CATION TRANSPORTING ATPASE"/>
    <property type="match status" value="1"/>
</dbReference>
<feature type="transmembrane region" description="Helical" evidence="15">
    <location>
        <begin position="80"/>
        <end position="97"/>
    </location>
</feature>
<dbReference type="SFLD" id="SFLDG00002">
    <property type="entry name" value="C1.7:_P-type_atpase_like"/>
    <property type="match status" value="1"/>
</dbReference>
<keyword evidence="9" id="KW-0460">Magnesium</keyword>
<dbReference type="InterPro" id="IPR001757">
    <property type="entry name" value="P_typ_ATPase"/>
</dbReference>
<dbReference type="InterPro" id="IPR023214">
    <property type="entry name" value="HAD_sf"/>
</dbReference>
<dbReference type="SUPFAM" id="SSF81660">
    <property type="entry name" value="Metal cation-transporting ATPase, ATP-binding domain N"/>
    <property type="match status" value="1"/>
</dbReference>
<feature type="transmembrane region" description="Helical" evidence="15">
    <location>
        <begin position="858"/>
        <end position="879"/>
    </location>
</feature>
<dbReference type="InterPro" id="IPR018303">
    <property type="entry name" value="ATPase_P-typ_P_site"/>
</dbReference>
<dbReference type="GO" id="GO:0006883">
    <property type="term" value="P:intracellular sodium ion homeostasis"/>
    <property type="evidence" value="ECO:0007669"/>
    <property type="project" value="TreeGrafter"/>
</dbReference>
<comment type="subcellular location">
    <subcellularLocation>
        <location evidence="1">Cell membrane</location>
        <topology evidence="1">Multi-pass membrane protein</topology>
    </subcellularLocation>
</comment>
<dbReference type="GO" id="GO:1990573">
    <property type="term" value="P:potassium ion import across plasma membrane"/>
    <property type="evidence" value="ECO:0007669"/>
    <property type="project" value="TreeGrafter"/>
</dbReference>
<evidence type="ECO:0000256" key="6">
    <source>
        <dbReference type="ARBA" id="ARBA00022692"/>
    </source>
</evidence>
<dbReference type="AlphaFoldDB" id="A0AB39HNY4"/>
<dbReference type="GO" id="GO:0036376">
    <property type="term" value="P:sodium ion export across plasma membrane"/>
    <property type="evidence" value="ECO:0007669"/>
    <property type="project" value="TreeGrafter"/>
</dbReference>
<dbReference type="SFLD" id="SFLDS00003">
    <property type="entry name" value="Haloacid_Dehalogenase"/>
    <property type="match status" value="1"/>
</dbReference>
<evidence type="ECO:0000256" key="8">
    <source>
        <dbReference type="ARBA" id="ARBA00022840"/>
    </source>
</evidence>
<keyword evidence="11 15" id="KW-1133">Transmembrane helix</keyword>
<evidence type="ECO:0000256" key="12">
    <source>
        <dbReference type="ARBA" id="ARBA00023065"/>
    </source>
</evidence>
<dbReference type="GO" id="GO:0005886">
    <property type="term" value="C:plasma membrane"/>
    <property type="evidence" value="ECO:0007669"/>
    <property type="project" value="UniProtKB-SubCell"/>
</dbReference>
<feature type="transmembrane region" description="Helical" evidence="15">
    <location>
        <begin position="714"/>
        <end position="734"/>
    </location>
</feature>
<dbReference type="Pfam" id="PF13246">
    <property type="entry name" value="Cation_ATPase"/>
    <property type="match status" value="1"/>
</dbReference>
<dbReference type="PANTHER" id="PTHR43294">
    <property type="entry name" value="SODIUM/POTASSIUM-TRANSPORTING ATPASE SUBUNIT ALPHA"/>
    <property type="match status" value="1"/>
</dbReference>
<dbReference type="GO" id="GO:0005388">
    <property type="term" value="F:P-type calcium transporter activity"/>
    <property type="evidence" value="ECO:0007669"/>
    <property type="project" value="UniProtKB-EC"/>
</dbReference>
<dbReference type="InterPro" id="IPR036412">
    <property type="entry name" value="HAD-like_sf"/>
</dbReference>
<dbReference type="PROSITE" id="PS00154">
    <property type="entry name" value="ATPASE_E1_E2"/>
    <property type="match status" value="1"/>
</dbReference>
<dbReference type="GO" id="GO:0030007">
    <property type="term" value="P:intracellular potassium ion homeostasis"/>
    <property type="evidence" value="ECO:0007669"/>
    <property type="project" value="TreeGrafter"/>
</dbReference>
<keyword evidence="12" id="KW-0406">Ion transport</keyword>
<dbReference type="PRINTS" id="PR00121">
    <property type="entry name" value="NAKATPASE"/>
</dbReference>
<dbReference type="InterPro" id="IPR059000">
    <property type="entry name" value="ATPase_P-type_domA"/>
</dbReference>
<dbReference type="EMBL" id="CP162599">
    <property type="protein sequence ID" value="XDK34081.1"/>
    <property type="molecule type" value="Genomic_DNA"/>
</dbReference>
<feature type="transmembrane region" description="Helical" evidence="15">
    <location>
        <begin position="823"/>
        <end position="846"/>
    </location>
</feature>
<proteinExistence type="inferred from homology"/>
<dbReference type="InterPro" id="IPR006068">
    <property type="entry name" value="ATPase_P-typ_cation-transptr_C"/>
</dbReference>
<dbReference type="InterPro" id="IPR023298">
    <property type="entry name" value="ATPase_P-typ_TM_dom_sf"/>
</dbReference>
<dbReference type="InterPro" id="IPR050510">
    <property type="entry name" value="Cation_transp_ATPase_P-type"/>
</dbReference>
<dbReference type="Gene3D" id="3.40.1110.10">
    <property type="entry name" value="Calcium-transporting ATPase, cytoplasmic domain N"/>
    <property type="match status" value="1"/>
</dbReference>
<dbReference type="RefSeq" id="WP_368654758.1">
    <property type="nucleotide sequence ID" value="NZ_CP162599.1"/>
</dbReference>
<protein>
    <submittedName>
        <fullName evidence="17">Cation-translocating P-type ATPase</fullName>
    </submittedName>
</protein>
<reference evidence="17" key="1">
    <citation type="submission" date="2024-07" db="EMBL/GenBank/DDBJ databases">
        <title>Halotolerant mesophilic bacterium Ornithinibacillus sp. 4-3, sp. nov., isolated from soil.</title>
        <authorList>
            <person name="Sidarenka A.V."/>
            <person name="Guliayeva D.E."/>
            <person name="Leanovich S.I."/>
            <person name="Hileuskaya K.S."/>
            <person name="Akhremchuk A.E."/>
            <person name="Sikolenko M.A."/>
            <person name="Valentovich L.N."/>
        </authorList>
    </citation>
    <scope>NUCLEOTIDE SEQUENCE</scope>
    <source>
        <strain evidence="17">4-3</strain>
    </source>
</reference>
<keyword evidence="5" id="KW-0597">Phosphoprotein</keyword>
<dbReference type="SUPFAM" id="SSF81665">
    <property type="entry name" value="Calcium ATPase, transmembrane domain M"/>
    <property type="match status" value="1"/>
</dbReference>
<evidence type="ECO:0000256" key="7">
    <source>
        <dbReference type="ARBA" id="ARBA00022741"/>
    </source>
</evidence>
<comment type="catalytic activity">
    <reaction evidence="14">
        <text>Ca(2+)(in) + ATP + H2O = Ca(2+)(out) + ADP + phosphate + H(+)</text>
        <dbReference type="Rhea" id="RHEA:18105"/>
        <dbReference type="ChEBI" id="CHEBI:15377"/>
        <dbReference type="ChEBI" id="CHEBI:15378"/>
        <dbReference type="ChEBI" id="CHEBI:29108"/>
        <dbReference type="ChEBI" id="CHEBI:30616"/>
        <dbReference type="ChEBI" id="CHEBI:43474"/>
        <dbReference type="ChEBI" id="CHEBI:456216"/>
        <dbReference type="EC" id="7.2.2.10"/>
    </reaction>
</comment>
<evidence type="ECO:0000256" key="10">
    <source>
        <dbReference type="ARBA" id="ARBA00022967"/>
    </source>
</evidence>
<evidence type="ECO:0000256" key="1">
    <source>
        <dbReference type="ARBA" id="ARBA00004651"/>
    </source>
</evidence>
<dbReference type="Pfam" id="PF00122">
    <property type="entry name" value="E1-E2_ATPase"/>
    <property type="match status" value="1"/>
</dbReference>
<keyword evidence="13 15" id="KW-0472">Membrane</keyword>
<dbReference type="SUPFAM" id="SSF81653">
    <property type="entry name" value="Calcium ATPase, transduction domain A"/>
    <property type="match status" value="1"/>
</dbReference>
<name>A0AB39HNY4_9BACI</name>
<evidence type="ECO:0000259" key="16">
    <source>
        <dbReference type="SMART" id="SM00831"/>
    </source>
</evidence>
<keyword evidence="6 15" id="KW-0812">Transmembrane</keyword>
<keyword evidence="7" id="KW-0547">Nucleotide-binding</keyword>
<feature type="transmembrane region" description="Helical" evidence="15">
    <location>
        <begin position="244"/>
        <end position="264"/>
    </location>
</feature>
<dbReference type="Gene3D" id="3.40.50.1000">
    <property type="entry name" value="HAD superfamily/HAD-like"/>
    <property type="match status" value="1"/>
</dbReference>
<feature type="domain" description="Cation-transporting P-type ATPase N-terminal" evidence="16">
    <location>
        <begin position="2"/>
        <end position="76"/>
    </location>
</feature>
<dbReference type="FunFam" id="2.70.150.10:FF:000160">
    <property type="entry name" value="Sarcoplasmic/endoplasmic reticulum calcium ATPase 1"/>
    <property type="match status" value="1"/>
</dbReference>
<dbReference type="GO" id="GO:0005524">
    <property type="term" value="F:ATP binding"/>
    <property type="evidence" value="ECO:0007669"/>
    <property type="project" value="UniProtKB-KW"/>
</dbReference>
<evidence type="ECO:0000256" key="4">
    <source>
        <dbReference type="ARBA" id="ARBA00022475"/>
    </source>
</evidence>
<evidence type="ECO:0000256" key="13">
    <source>
        <dbReference type="ARBA" id="ARBA00023136"/>
    </source>
</evidence>
<keyword evidence="8" id="KW-0067">ATP-binding</keyword>
<dbReference type="Gene3D" id="1.20.1110.10">
    <property type="entry name" value="Calcium-transporting ATPase, transmembrane domain"/>
    <property type="match status" value="1"/>
</dbReference>
<sequence length="884" mass="98502">MNWYQLNQKQIERKLHVSTTQGLNKKQVKDRQKQYGLNVVASDKKPSKWFIFLKQFQDFMVFILLGATLIAGLLGEFVDAIAIMIIVFMNACIGFFQEAKAEKALDKLQELSAPMANVLREGEWQQIPSQDVVVGDVIQIESGGRVPADMRIVQTNRLEVEESTLTGEFYPVAKQVEAISGDGLAEQEQQNMAFMGTLVTRGSGIGVVVQTGMNSAIGKIASLMLTTKKQFTPLERRLTELGKVLIIVVIFLTLFVVGIGIYQGHPAYEMFLTGISLAVAVIPEGLPAIVTVALSLGVQRMIRKKAVVRNLSAVETLGCTTIICSDKTGTITENKMTVTDLFVNGKFVTVTGKSADYVGDFYYKKQKITKDFPHLQTILMYGMLCNHAKLMVKKGKYIVHGDPTDGALLIAARKFGIIHTADESFRIIDEIPFDSERKRMSVIVEDEHQRRFLIVKGAPETILPRTNYTLEDGKRKKLESKREIENAIDMMTNKALRTIAIGFRPLQKNEDYSMEFLEKELTFIGLFGMIDPPREGVQQSIEECRQAGIKTIMITGDHAFTAKAIAKQIGLLPEHGKVLEGYELNQLSDSELREVIDDVFVFARLTPAHKLRIVNVLQDLGHVVAMTGDGVNDAPAIKASNIGISMGRSGTDVTREASSLILLDDNFRTIKEAIKEGRNIYANILKFIRYILASNVGEITVMLLAMLAGMPLPLVPVQILWVNLVTDGLPAMALGLDKPQADHMKQPPRNPKEGIFANGLAFKIISRGILIGVVSLIAFLLTYHNDPENLVAARTVAFTTLVLAQLVHVYDCRNDRQLFSIKILDNLFLLFAVISSFFLLLVVIYWAPLQPIFHTTPLYIHDWLLVISLSVLPTLLFYFPKKKN</sequence>